<gene>
    <name evidence="7" type="ORF">ONB1V03_LOCUS7209</name>
</gene>
<dbReference type="InterPro" id="IPR024079">
    <property type="entry name" value="MetalloPept_cat_dom_sf"/>
</dbReference>
<dbReference type="Pfam" id="PF01471">
    <property type="entry name" value="PG_binding_1"/>
    <property type="match status" value="1"/>
</dbReference>
<dbReference type="OrthoDB" id="406838at2759"/>
<name>A0A7R9LYZ4_9ACAR</name>
<evidence type="ECO:0000256" key="1">
    <source>
        <dbReference type="ARBA" id="ARBA00001947"/>
    </source>
</evidence>
<dbReference type="PANTHER" id="PTHR10201:SF291">
    <property type="entry name" value="MATRIX METALLOPROTEINASE 1, ISOFORM C-RELATED"/>
    <property type="match status" value="1"/>
</dbReference>
<accession>A0A7R9LYZ4</accession>
<keyword evidence="3 5" id="KW-0732">Signal</keyword>
<evidence type="ECO:0000259" key="6">
    <source>
        <dbReference type="Pfam" id="PF01471"/>
    </source>
</evidence>
<dbReference type="GO" id="GO:0030198">
    <property type="term" value="P:extracellular matrix organization"/>
    <property type="evidence" value="ECO:0007669"/>
    <property type="project" value="TreeGrafter"/>
</dbReference>
<dbReference type="Gene3D" id="3.40.390.10">
    <property type="entry name" value="Collagenase (Catalytic Domain)"/>
    <property type="match status" value="1"/>
</dbReference>
<reference evidence="7" key="1">
    <citation type="submission" date="2020-11" db="EMBL/GenBank/DDBJ databases">
        <authorList>
            <person name="Tran Van P."/>
        </authorList>
    </citation>
    <scope>NUCLEOTIDE SEQUENCE</scope>
</reference>
<dbReference type="EMBL" id="OC918385">
    <property type="protein sequence ID" value="CAD7649292.1"/>
    <property type="molecule type" value="Genomic_DNA"/>
</dbReference>
<evidence type="ECO:0000256" key="3">
    <source>
        <dbReference type="ARBA" id="ARBA00022729"/>
    </source>
</evidence>
<dbReference type="PANTHER" id="PTHR10201">
    <property type="entry name" value="MATRIX METALLOPROTEINASE"/>
    <property type="match status" value="1"/>
</dbReference>
<evidence type="ECO:0000256" key="4">
    <source>
        <dbReference type="ARBA" id="ARBA00023049"/>
    </source>
</evidence>
<dbReference type="InterPro" id="IPR036365">
    <property type="entry name" value="PGBD-like_sf"/>
</dbReference>
<keyword evidence="8" id="KW-1185">Reference proteome</keyword>
<sequence>MYPFTHFFLWLCLGALWLRLSTPSPVRVSVPISPSNTPNVEEFLLRYGYLGETDRNSINLLSADGLRDAIIEMQKFANLEPTGVADNTTLALMSGMRCGIPDIIHSSQPHKRRFKRYFLQGSKWNRTALTWRSVVRHSLLTKNIA</sequence>
<feature type="signal peptide" evidence="5">
    <location>
        <begin position="1"/>
        <end position="23"/>
    </location>
</feature>
<organism evidence="7">
    <name type="scientific">Oppiella nova</name>
    <dbReference type="NCBI Taxonomy" id="334625"/>
    <lineage>
        <taxon>Eukaryota</taxon>
        <taxon>Metazoa</taxon>
        <taxon>Ecdysozoa</taxon>
        <taxon>Arthropoda</taxon>
        <taxon>Chelicerata</taxon>
        <taxon>Arachnida</taxon>
        <taxon>Acari</taxon>
        <taxon>Acariformes</taxon>
        <taxon>Sarcoptiformes</taxon>
        <taxon>Oribatida</taxon>
        <taxon>Brachypylina</taxon>
        <taxon>Oppioidea</taxon>
        <taxon>Oppiidae</taxon>
        <taxon>Oppiella</taxon>
    </lineage>
</organism>
<evidence type="ECO:0000256" key="5">
    <source>
        <dbReference type="SAM" id="SignalP"/>
    </source>
</evidence>
<keyword evidence="4" id="KW-0645">Protease</keyword>
<dbReference type="GO" id="GO:0004222">
    <property type="term" value="F:metalloendopeptidase activity"/>
    <property type="evidence" value="ECO:0007669"/>
    <property type="project" value="TreeGrafter"/>
</dbReference>
<evidence type="ECO:0000313" key="8">
    <source>
        <dbReference type="Proteomes" id="UP000728032"/>
    </source>
</evidence>
<protein>
    <recommendedName>
        <fullName evidence="6">Peptidoglycan binding-like domain-containing protein</fullName>
    </recommendedName>
</protein>
<dbReference type="SUPFAM" id="SSF47090">
    <property type="entry name" value="PGBD-like"/>
    <property type="match status" value="1"/>
</dbReference>
<dbReference type="GO" id="GO:0030574">
    <property type="term" value="P:collagen catabolic process"/>
    <property type="evidence" value="ECO:0007669"/>
    <property type="project" value="TreeGrafter"/>
</dbReference>
<comment type="similarity">
    <text evidence="2">Belongs to the peptidase M10A family.</text>
</comment>
<dbReference type="AlphaFoldDB" id="A0A7R9LYZ4"/>
<feature type="chain" id="PRO_5035592584" description="Peptidoglycan binding-like domain-containing protein" evidence="5">
    <location>
        <begin position="24"/>
        <end position="145"/>
    </location>
</feature>
<dbReference type="EMBL" id="CAJPVJ010003560">
    <property type="protein sequence ID" value="CAG2167712.1"/>
    <property type="molecule type" value="Genomic_DNA"/>
</dbReference>
<evidence type="ECO:0000313" key="7">
    <source>
        <dbReference type="EMBL" id="CAD7649292.1"/>
    </source>
</evidence>
<evidence type="ECO:0000256" key="2">
    <source>
        <dbReference type="ARBA" id="ARBA00010370"/>
    </source>
</evidence>
<keyword evidence="4" id="KW-0482">Metalloprotease</keyword>
<dbReference type="InterPro" id="IPR002477">
    <property type="entry name" value="Peptidoglycan-bd-like"/>
</dbReference>
<proteinExistence type="inferred from homology"/>
<dbReference type="GO" id="GO:0005615">
    <property type="term" value="C:extracellular space"/>
    <property type="evidence" value="ECO:0007669"/>
    <property type="project" value="TreeGrafter"/>
</dbReference>
<keyword evidence="4" id="KW-0378">Hydrolase</keyword>
<comment type="cofactor">
    <cofactor evidence="1">
        <name>Zn(2+)</name>
        <dbReference type="ChEBI" id="CHEBI:29105"/>
    </cofactor>
</comment>
<feature type="domain" description="Peptidoglycan binding-like" evidence="6">
    <location>
        <begin position="39"/>
        <end position="93"/>
    </location>
</feature>
<dbReference type="Proteomes" id="UP000728032">
    <property type="component" value="Unassembled WGS sequence"/>
</dbReference>